<sequence length="291" mass="31471">MLLSRFKYHRPTDLSSAHEILARYGDDATVYAGGTELLLALKARVLRYEHLIDLKRIPELNVLRVEGDWLVVGSLVTHHRLATDMVVDQAIPSYSALSKNIANIRVRVAGTLGGNLCFAEPHADPPALLSAIGATVTLSGTDGIRSVPVGEFIEGEFTTVRREDELLTEIRIPVTGPDESFCYKSFGHLERPAVGVAAGCIKRDGTTAYRIWIGSIGDHPLRVAPVEAALAGVPAKALMDVLPQVTKDAASGLPAHDDLHGSADYKRHLAAILMRRAVLEAAGHQREIRNG</sequence>
<evidence type="ECO:0000259" key="4">
    <source>
        <dbReference type="PROSITE" id="PS51387"/>
    </source>
</evidence>
<dbReference type="PANTHER" id="PTHR42659:SF2">
    <property type="entry name" value="XANTHINE DEHYDROGENASE SUBUNIT C-RELATED"/>
    <property type="match status" value="1"/>
</dbReference>
<organism evidence="5 6">
    <name type="scientific">Afipia massiliensis</name>
    <dbReference type="NCBI Taxonomy" id="211460"/>
    <lineage>
        <taxon>Bacteria</taxon>
        <taxon>Pseudomonadati</taxon>
        <taxon>Pseudomonadota</taxon>
        <taxon>Alphaproteobacteria</taxon>
        <taxon>Hyphomicrobiales</taxon>
        <taxon>Nitrobacteraceae</taxon>
        <taxon>Afipia</taxon>
    </lineage>
</organism>
<dbReference type="InterPro" id="IPR016169">
    <property type="entry name" value="FAD-bd_PCMH_sub2"/>
</dbReference>
<evidence type="ECO:0000256" key="1">
    <source>
        <dbReference type="ARBA" id="ARBA00022630"/>
    </source>
</evidence>
<keyword evidence="1" id="KW-0285">Flavoprotein</keyword>
<dbReference type="InterPro" id="IPR016167">
    <property type="entry name" value="FAD-bd_PCMH_sub1"/>
</dbReference>
<dbReference type="InterPro" id="IPR036318">
    <property type="entry name" value="FAD-bd_PCMH-like_sf"/>
</dbReference>
<dbReference type="InterPro" id="IPR005107">
    <property type="entry name" value="CO_DH_flav_C"/>
</dbReference>
<dbReference type="InterPro" id="IPR002346">
    <property type="entry name" value="Mopterin_DH_FAD-bd"/>
</dbReference>
<dbReference type="Pfam" id="PF00941">
    <property type="entry name" value="FAD_binding_5"/>
    <property type="match status" value="1"/>
</dbReference>
<dbReference type="AlphaFoldDB" id="A0A840N497"/>
<proteinExistence type="predicted"/>
<dbReference type="SUPFAM" id="SSF56176">
    <property type="entry name" value="FAD-binding/transporter-associated domain-like"/>
    <property type="match status" value="1"/>
</dbReference>
<dbReference type="InterPro" id="IPR016166">
    <property type="entry name" value="FAD-bd_PCMH"/>
</dbReference>
<reference evidence="5 6" key="1">
    <citation type="submission" date="2020-08" db="EMBL/GenBank/DDBJ databases">
        <title>Genomic Encyclopedia of Type Strains, Phase IV (KMG-IV): sequencing the most valuable type-strain genomes for metagenomic binning, comparative biology and taxonomic classification.</title>
        <authorList>
            <person name="Goeker M."/>
        </authorList>
    </citation>
    <scope>NUCLEOTIDE SEQUENCE [LARGE SCALE GENOMIC DNA]</scope>
    <source>
        <strain evidence="5 6">DSM 17498</strain>
    </source>
</reference>
<dbReference type="EMBL" id="JACHIJ010000012">
    <property type="protein sequence ID" value="MBB5055195.1"/>
    <property type="molecule type" value="Genomic_DNA"/>
</dbReference>
<protein>
    <submittedName>
        <fullName evidence="5">Carbon-monoxide dehydrogenase medium subunit</fullName>
        <ecNumber evidence="5">1.2.7.4</ecNumber>
    </submittedName>
</protein>
<dbReference type="SUPFAM" id="SSF55447">
    <property type="entry name" value="CO dehydrogenase flavoprotein C-terminal domain-like"/>
    <property type="match status" value="1"/>
</dbReference>
<keyword evidence="3 5" id="KW-0560">Oxidoreductase</keyword>
<keyword evidence="2" id="KW-0274">FAD</keyword>
<dbReference type="PROSITE" id="PS51387">
    <property type="entry name" value="FAD_PCMH"/>
    <property type="match status" value="1"/>
</dbReference>
<dbReference type="Gene3D" id="3.30.465.10">
    <property type="match status" value="1"/>
</dbReference>
<gene>
    <name evidence="5" type="ORF">HNQ36_005206</name>
</gene>
<accession>A0A840N497</accession>
<feature type="domain" description="FAD-binding PCMH-type" evidence="4">
    <location>
        <begin position="1"/>
        <end position="177"/>
    </location>
</feature>
<dbReference type="GO" id="GO:0071949">
    <property type="term" value="F:FAD binding"/>
    <property type="evidence" value="ECO:0007669"/>
    <property type="project" value="InterPro"/>
</dbReference>
<evidence type="ECO:0000256" key="2">
    <source>
        <dbReference type="ARBA" id="ARBA00022827"/>
    </source>
</evidence>
<dbReference type="GO" id="GO:0043885">
    <property type="term" value="F:anaerobic carbon-monoxide dehydrogenase activity"/>
    <property type="evidence" value="ECO:0007669"/>
    <property type="project" value="UniProtKB-EC"/>
</dbReference>
<evidence type="ECO:0000313" key="5">
    <source>
        <dbReference type="EMBL" id="MBB5055195.1"/>
    </source>
</evidence>
<dbReference type="EC" id="1.2.7.4" evidence="5"/>
<dbReference type="Gene3D" id="3.30.390.50">
    <property type="entry name" value="CO dehydrogenase flavoprotein, C-terminal domain"/>
    <property type="match status" value="1"/>
</dbReference>
<name>A0A840N497_9BRAD</name>
<dbReference type="Gene3D" id="3.30.43.10">
    <property type="entry name" value="Uridine Diphospho-n-acetylenolpyruvylglucosamine Reductase, domain 2"/>
    <property type="match status" value="1"/>
</dbReference>
<evidence type="ECO:0000313" key="6">
    <source>
        <dbReference type="Proteomes" id="UP000521227"/>
    </source>
</evidence>
<dbReference type="Pfam" id="PF03450">
    <property type="entry name" value="CO_deh_flav_C"/>
    <property type="match status" value="1"/>
</dbReference>
<dbReference type="Proteomes" id="UP000521227">
    <property type="component" value="Unassembled WGS sequence"/>
</dbReference>
<dbReference type="InterPro" id="IPR036683">
    <property type="entry name" value="CO_DH_flav_C_dom_sf"/>
</dbReference>
<comment type="caution">
    <text evidence="5">The sequence shown here is derived from an EMBL/GenBank/DDBJ whole genome shotgun (WGS) entry which is preliminary data.</text>
</comment>
<dbReference type="SMART" id="SM01092">
    <property type="entry name" value="CO_deh_flav_C"/>
    <property type="match status" value="1"/>
</dbReference>
<dbReference type="PANTHER" id="PTHR42659">
    <property type="entry name" value="XANTHINE DEHYDROGENASE SUBUNIT C-RELATED"/>
    <property type="match status" value="1"/>
</dbReference>
<dbReference type="InterPro" id="IPR051312">
    <property type="entry name" value="Diverse_Substr_Oxidored"/>
</dbReference>
<dbReference type="RefSeq" id="WP_184090596.1">
    <property type="nucleotide sequence ID" value="NZ_JACHIJ010000012.1"/>
</dbReference>
<evidence type="ECO:0000256" key="3">
    <source>
        <dbReference type="ARBA" id="ARBA00023002"/>
    </source>
</evidence>